<dbReference type="EMBL" id="WTYH01000001">
    <property type="protein sequence ID" value="MXO92080.1"/>
    <property type="molecule type" value="Genomic_DNA"/>
</dbReference>
<protein>
    <submittedName>
        <fullName evidence="3">Arylamine N-acetyltransferase</fullName>
    </submittedName>
</protein>
<dbReference type="OrthoDB" id="7181050at2"/>
<dbReference type="PRINTS" id="PR01543">
    <property type="entry name" value="ANATRNSFRASE"/>
</dbReference>
<comment type="similarity">
    <text evidence="1 2">Belongs to the arylamine N-acetyltransferase family.</text>
</comment>
<dbReference type="Gene3D" id="2.40.128.150">
    <property type="entry name" value="Cysteine proteinases"/>
    <property type="match status" value="1"/>
</dbReference>
<dbReference type="PANTHER" id="PTHR11786:SF0">
    <property type="entry name" value="ARYLAMINE N-ACETYLTRANSFERASE 4-RELATED"/>
    <property type="match status" value="1"/>
</dbReference>
<dbReference type="Pfam" id="PF00797">
    <property type="entry name" value="Acetyltransf_2"/>
    <property type="match status" value="1"/>
</dbReference>
<gene>
    <name evidence="3" type="ORF">GRI62_00475</name>
</gene>
<accession>A0A844ZY01</accession>
<dbReference type="PANTHER" id="PTHR11786">
    <property type="entry name" value="N-HYDROXYARYLAMINE O-ACETYLTRANSFERASE"/>
    <property type="match status" value="1"/>
</dbReference>
<dbReference type="Gene3D" id="3.30.2140.10">
    <property type="entry name" value="Arylamine N-acetyltransferase"/>
    <property type="match status" value="1"/>
</dbReference>
<proteinExistence type="inferred from homology"/>
<evidence type="ECO:0000256" key="1">
    <source>
        <dbReference type="ARBA" id="ARBA00006547"/>
    </source>
</evidence>
<evidence type="ECO:0000313" key="4">
    <source>
        <dbReference type="Proteomes" id="UP000460626"/>
    </source>
</evidence>
<dbReference type="AlphaFoldDB" id="A0A844ZY01"/>
<name>A0A844ZY01_9SPHN</name>
<evidence type="ECO:0000313" key="3">
    <source>
        <dbReference type="EMBL" id="MXO92080.1"/>
    </source>
</evidence>
<reference evidence="3 4" key="1">
    <citation type="submission" date="2019-12" db="EMBL/GenBank/DDBJ databases">
        <title>Genomic-based taxomic classification of the family Erythrobacteraceae.</title>
        <authorList>
            <person name="Xu L."/>
        </authorList>
    </citation>
    <scope>NUCLEOTIDE SEQUENCE [LARGE SCALE GENOMIC DNA]</scope>
    <source>
        <strain evidence="3 4">RC4-10-4</strain>
    </source>
</reference>
<dbReference type="InterPro" id="IPR001447">
    <property type="entry name" value="Arylamine_N-AcTrfase"/>
</dbReference>
<organism evidence="3 4">
    <name type="scientific">Aurantiacibacter arachoides</name>
    <dbReference type="NCBI Taxonomy" id="1850444"/>
    <lineage>
        <taxon>Bacteria</taxon>
        <taxon>Pseudomonadati</taxon>
        <taxon>Pseudomonadota</taxon>
        <taxon>Alphaproteobacteria</taxon>
        <taxon>Sphingomonadales</taxon>
        <taxon>Erythrobacteraceae</taxon>
        <taxon>Aurantiacibacter</taxon>
    </lineage>
</organism>
<comment type="caution">
    <text evidence="3">The sequence shown here is derived from an EMBL/GenBank/DDBJ whole genome shotgun (WGS) entry which is preliminary data.</text>
</comment>
<sequence>MSVRPALAAYLDRIGLAAAPAPDAAGLLAVQAAHRQHIPFENIDVRLGAPIPTDPGAIADKLVGRRRGGFCFEHNRLLSDRLAAMGFANRLLLARVTFGDPPDLPPLTHCLLLVTLADGARMIADAGFGGTYCPPLPLVDGAEATSGDLARHRLRRIGAPGTLPGEWLLERLGPPETTDGRGRSHADWEQQYAFDLAEVAPADLMMGSHFASTHPSARHVNCHVASRVLPDGFVSLLDRQFTRYRAGQPMERRAVDDVDDYRDLLAREIGIDLPRDALARLPLWSAGT</sequence>
<dbReference type="SUPFAM" id="SSF54001">
    <property type="entry name" value="Cysteine proteinases"/>
    <property type="match status" value="1"/>
</dbReference>
<evidence type="ECO:0000256" key="2">
    <source>
        <dbReference type="RuleBase" id="RU003452"/>
    </source>
</evidence>
<dbReference type="RefSeq" id="WP_131451477.1">
    <property type="nucleotide sequence ID" value="NZ_BMJK01000001.1"/>
</dbReference>
<dbReference type="Proteomes" id="UP000460626">
    <property type="component" value="Unassembled WGS sequence"/>
</dbReference>
<keyword evidence="4" id="KW-1185">Reference proteome</keyword>
<dbReference type="InterPro" id="IPR038765">
    <property type="entry name" value="Papain-like_cys_pep_sf"/>
</dbReference>
<dbReference type="GO" id="GO:0016407">
    <property type="term" value="F:acetyltransferase activity"/>
    <property type="evidence" value="ECO:0007669"/>
    <property type="project" value="InterPro"/>
</dbReference>
<keyword evidence="3" id="KW-0808">Transferase</keyword>